<dbReference type="PANTHER" id="PTHR42933:SF3">
    <property type="entry name" value="TYPE I RESTRICTION ENZYME MJAVIII METHYLASE SUBUNIT"/>
    <property type="match status" value="1"/>
</dbReference>
<keyword evidence="6" id="KW-0680">Restriction system</keyword>
<dbReference type="InterPro" id="IPR051537">
    <property type="entry name" value="DNA_Adenine_Mtase"/>
</dbReference>
<comment type="caution">
    <text evidence="10">The sequence shown here is derived from an EMBL/GenBank/DDBJ whole genome shotgun (WGS) entry which is preliminary data.</text>
</comment>
<dbReference type="GO" id="GO:0009307">
    <property type="term" value="P:DNA restriction-modification system"/>
    <property type="evidence" value="ECO:0007669"/>
    <property type="project" value="UniProtKB-KW"/>
</dbReference>
<evidence type="ECO:0000256" key="5">
    <source>
        <dbReference type="ARBA" id="ARBA00022691"/>
    </source>
</evidence>
<dbReference type="InterPro" id="IPR002052">
    <property type="entry name" value="DNA_methylase_N6_adenine_CS"/>
</dbReference>
<comment type="catalytic activity">
    <reaction evidence="7">
        <text>a 2'-deoxyadenosine in DNA + S-adenosyl-L-methionine = an N(6)-methyl-2'-deoxyadenosine in DNA + S-adenosyl-L-homocysteine + H(+)</text>
        <dbReference type="Rhea" id="RHEA:15197"/>
        <dbReference type="Rhea" id="RHEA-COMP:12418"/>
        <dbReference type="Rhea" id="RHEA-COMP:12419"/>
        <dbReference type="ChEBI" id="CHEBI:15378"/>
        <dbReference type="ChEBI" id="CHEBI:57856"/>
        <dbReference type="ChEBI" id="CHEBI:59789"/>
        <dbReference type="ChEBI" id="CHEBI:90615"/>
        <dbReference type="ChEBI" id="CHEBI:90616"/>
        <dbReference type="EC" id="2.1.1.72"/>
    </reaction>
</comment>
<dbReference type="InterPro" id="IPR022749">
    <property type="entry name" value="D12N6_MeTrfase_N"/>
</dbReference>
<keyword evidence="11" id="KW-1185">Reference proteome</keyword>
<dbReference type="STRING" id="1774273.LPB03_05025"/>
<dbReference type="InterPro" id="IPR029063">
    <property type="entry name" value="SAM-dependent_MTases_sf"/>
</dbReference>
<keyword evidence="3 10" id="KW-0489">Methyltransferase</keyword>
<dbReference type="Pfam" id="PF02384">
    <property type="entry name" value="N6_Mtase"/>
    <property type="match status" value="1"/>
</dbReference>
<proteinExistence type="inferred from homology"/>
<organism evidence="10 11">
    <name type="scientific">Polaribacter vadi</name>
    <dbReference type="NCBI Taxonomy" id="1774273"/>
    <lineage>
        <taxon>Bacteria</taxon>
        <taxon>Pseudomonadati</taxon>
        <taxon>Bacteroidota</taxon>
        <taxon>Flavobacteriia</taxon>
        <taxon>Flavobacteriales</taxon>
        <taxon>Flavobacteriaceae</taxon>
    </lineage>
</organism>
<dbReference type="SUPFAM" id="SSF53335">
    <property type="entry name" value="S-adenosyl-L-methionine-dependent methyltransferases"/>
    <property type="match status" value="1"/>
</dbReference>
<evidence type="ECO:0000313" key="10">
    <source>
        <dbReference type="EMBL" id="OBY64223.1"/>
    </source>
</evidence>
<comment type="similarity">
    <text evidence="1">Belongs to the N(4)/N(6)-methyltransferase family.</text>
</comment>
<dbReference type="GO" id="GO:0032259">
    <property type="term" value="P:methylation"/>
    <property type="evidence" value="ECO:0007669"/>
    <property type="project" value="UniProtKB-KW"/>
</dbReference>
<dbReference type="AlphaFoldDB" id="A0A1B8TX42"/>
<feature type="domain" description="DNA methylase adenine-specific" evidence="8">
    <location>
        <begin position="182"/>
        <end position="478"/>
    </location>
</feature>
<reference evidence="11" key="1">
    <citation type="submission" date="2016-02" db="EMBL/GenBank/DDBJ databases">
        <authorList>
            <person name="Shin S.-K."/>
            <person name="Yi H."/>
            <person name="Kim E."/>
        </authorList>
    </citation>
    <scope>NUCLEOTIDE SEQUENCE [LARGE SCALE GENOMIC DNA]</scope>
    <source>
        <strain evidence="11">LPB0003</strain>
    </source>
</reference>
<sequence length="731" mass="84061">MKQKAHNKVVNFIWGIADDVLRDVFVRGKYRDIILPFTVIRRLDVLLEKSKEKVLENDQFLIDNKIDDKSALNRFSGYPFYNTSRFTMGKNGPTEAKFKYVSLMSDPENIDSNLEEYLDGFGPNVQEIISKFKIRNQLQTMQEAGITFALIEKLVSNEINLGPNDVTNSKGEKLLGLSNLGMGYVFEELIRKFNEENNEEAGEHFTPREIIRLMTHVVFEPLKGQIKEHARYSIYDPACGSGGMLTEAEHFAEEITNNKSKFVLYGQEVNPETYAICTSDMLIKNENPENIAYGSTLGNDGFMGKEFDFMLSNPPYGKSWKIDIDAIQDGKKILDPRFSVGTPRSSDGQLLFLANMAYKMKNNTDLGSRVASVHNGSALFTGDAGSGESNIRKWLIENDWVDCIIGLPKNMFYNTGISTYIFILSNRKLEHRKGKVQLIDATEIYKKKRKSLGNKSNELTKDHIRQITDIYLNFEATEKSKIFKNSDFGYQKIIIDRPLRLSCQFTQEKVDGLRFHNALQDEMEYIYEQFGEDVYTDIKQHKESLLKYWEANEIKVSPANKNKLFDVKYWKVQKGIMDAAQKLFNHFGDTVSNDFNIYKGELDKSIKKLKISISPSEKKQIINAISWKNEEAEPIVKKKEKDGTIIYEPDSDLRDSENVPLLEDIDIYFKSEVLPHVSDAWIDYSKTTIGYEISFTKYFYKYKPLRSLERITKDLIALENESDGLIKNILT</sequence>
<name>A0A1B8TX42_9FLAO</name>
<evidence type="ECO:0000313" key="11">
    <source>
        <dbReference type="Proteomes" id="UP000092584"/>
    </source>
</evidence>
<dbReference type="KEGG" id="pob:LPB03_05025"/>
<dbReference type="EC" id="2.1.1.72" evidence="2"/>
<dbReference type="GO" id="GO:0003677">
    <property type="term" value="F:DNA binding"/>
    <property type="evidence" value="ECO:0007669"/>
    <property type="project" value="InterPro"/>
</dbReference>
<evidence type="ECO:0000259" key="9">
    <source>
        <dbReference type="Pfam" id="PF12161"/>
    </source>
</evidence>
<dbReference type="EMBL" id="LSFM01000022">
    <property type="protein sequence ID" value="OBY64223.1"/>
    <property type="molecule type" value="Genomic_DNA"/>
</dbReference>
<evidence type="ECO:0000256" key="4">
    <source>
        <dbReference type="ARBA" id="ARBA00022679"/>
    </source>
</evidence>
<dbReference type="RefSeq" id="WP_065318973.1">
    <property type="nucleotide sequence ID" value="NZ_CP017477.1"/>
</dbReference>
<dbReference type="Proteomes" id="UP000092584">
    <property type="component" value="Unassembled WGS sequence"/>
</dbReference>
<evidence type="ECO:0000256" key="1">
    <source>
        <dbReference type="ARBA" id="ARBA00006594"/>
    </source>
</evidence>
<dbReference type="PROSITE" id="PS00092">
    <property type="entry name" value="N6_MTASE"/>
    <property type="match status" value="1"/>
</dbReference>
<feature type="domain" description="N6 adenine-specific DNA methyltransferase N-terminal" evidence="9">
    <location>
        <begin position="11"/>
        <end position="152"/>
    </location>
</feature>
<dbReference type="Gene3D" id="3.40.50.150">
    <property type="entry name" value="Vaccinia Virus protein VP39"/>
    <property type="match status" value="1"/>
</dbReference>
<dbReference type="GO" id="GO:0009007">
    <property type="term" value="F:site-specific DNA-methyltransferase (adenine-specific) activity"/>
    <property type="evidence" value="ECO:0007669"/>
    <property type="project" value="UniProtKB-EC"/>
</dbReference>
<evidence type="ECO:0000259" key="8">
    <source>
        <dbReference type="Pfam" id="PF02384"/>
    </source>
</evidence>
<dbReference type="InterPro" id="IPR003356">
    <property type="entry name" value="DNA_methylase_A-5"/>
</dbReference>
<evidence type="ECO:0000256" key="2">
    <source>
        <dbReference type="ARBA" id="ARBA00011900"/>
    </source>
</evidence>
<keyword evidence="4" id="KW-0808">Transferase</keyword>
<keyword evidence="5" id="KW-0949">S-adenosyl-L-methionine</keyword>
<accession>A0A1B8TX42</accession>
<dbReference type="PRINTS" id="PR00507">
    <property type="entry name" value="N12N6MTFRASE"/>
</dbReference>
<evidence type="ECO:0000256" key="3">
    <source>
        <dbReference type="ARBA" id="ARBA00022603"/>
    </source>
</evidence>
<evidence type="ECO:0000256" key="6">
    <source>
        <dbReference type="ARBA" id="ARBA00022747"/>
    </source>
</evidence>
<dbReference type="OrthoDB" id="9814572at2"/>
<gene>
    <name evidence="10" type="ORF">LPB3_07470</name>
</gene>
<dbReference type="GO" id="GO:0008170">
    <property type="term" value="F:N-methyltransferase activity"/>
    <property type="evidence" value="ECO:0007669"/>
    <property type="project" value="InterPro"/>
</dbReference>
<dbReference type="PANTHER" id="PTHR42933">
    <property type="entry name" value="SLR6095 PROTEIN"/>
    <property type="match status" value="1"/>
</dbReference>
<evidence type="ECO:0000256" key="7">
    <source>
        <dbReference type="ARBA" id="ARBA00047942"/>
    </source>
</evidence>
<protein>
    <recommendedName>
        <fullName evidence="2">site-specific DNA-methyltransferase (adenine-specific)</fullName>
        <ecNumber evidence="2">2.1.1.72</ecNumber>
    </recommendedName>
</protein>
<dbReference type="Pfam" id="PF12161">
    <property type="entry name" value="HsdM_N"/>
    <property type="match status" value="1"/>
</dbReference>